<keyword evidence="6" id="KW-0534">Nitrate assimilation</keyword>
<dbReference type="PROSITE" id="PS00344">
    <property type="entry name" value="GATA_ZN_FINGER_1"/>
    <property type="match status" value="1"/>
</dbReference>
<feature type="compositionally biased region" description="Polar residues" evidence="10">
    <location>
        <begin position="1"/>
        <end position="22"/>
    </location>
</feature>
<keyword evidence="2" id="KW-0479">Metal-binding</keyword>
<reference evidence="13" key="1">
    <citation type="submission" date="2015-05" db="EMBL/GenBank/DDBJ databases">
        <authorList>
            <person name="Fogelqvist Johan"/>
        </authorList>
    </citation>
    <scope>NUCLEOTIDE SEQUENCE [LARGE SCALE GENOMIC DNA]</scope>
</reference>
<dbReference type="Pfam" id="PF08550">
    <property type="entry name" value="GATA_AreA"/>
    <property type="match status" value="1"/>
</dbReference>
<dbReference type="Gene3D" id="3.30.50.10">
    <property type="entry name" value="Erythroid Transcription Factor GATA-1, subunit A"/>
    <property type="match status" value="1"/>
</dbReference>
<dbReference type="InterPro" id="IPR039355">
    <property type="entry name" value="Transcription_factor_GATA"/>
</dbReference>
<keyword evidence="8" id="KW-0539">Nucleus</keyword>
<dbReference type="PROSITE" id="PS50114">
    <property type="entry name" value="GATA_ZN_FINGER_2"/>
    <property type="match status" value="1"/>
</dbReference>
<organism evidence="12 13">
    <name type="scientific">Verticillium longisporum</name>
    <name type="common">Verticillium dahliae var. longisporum</name>
    <dbReference type="NCBI Taxonomy" id="100787"/>
    <lineage>
        <taxon>Eukaryota</taxon>
        <taxon>Fungi</taxon>
        <taxon>Dikarya</taxon>
        <taxon>Ascomycota</taxon>
        <taxon>Pezizomycotina</taxon>
        <taxon>Sordariomycetes</taxon>
        <taxon>Hypocreomycetidae</taxon>
        <taxon>Glomerellales</taxon>
        <taxon>Plectosphaerellaceae</taxon>
        <taxon>Verticillium</taxon>
    </lineage>
</organism>
<evidence type="ECO:0000256" key="1">
    <source>
        <dbReference type="ARBA" id="ARBA00004123"/>
    </source>
</evidence>
<evidence type="ECO:0000256" key="3">
    <source>
        <dbReference type="ARBA" id="ARBA00022771"/>
    </source>
</evidence>
<evidence type="ECO:0000256" key="5">
    <source>
        <dbReference type="ARBA" id="ARBA00023015"/>
    </source>
</evidence>
<dbReference type="PANTHER" id="PTHR10071:SF281">
    <property type="entry name" value="BOX A-BINDING FACTOR-RELATED"/>
    <property type="match status" value="1"/>
</dbReference>
<comment type="subcellular location">
    <subcellularLocation>
        <location evidence="1">Nucleus</location>
    </subcellularLocation>
</comment>
<evidence type="ECO:0000256" key="4">
    <source>
        <dbReference type="ARBA" id="ARBA00022833"/>
    </source>
</evidence>
<evidence type="ECO:0000256" key="6">
    <source>
        <dbReference type="ARBA" id="ARBA00023063"/>
    </source>
</evidence>
<evidence type="ECO:0000259" key="11">
    <source>
        <dbReference type="PROSITE" id="PS50114"/>
    </source>
</evidence>
<keyword evidence="7" id="KW-0804">Transcription</keyword>
<feature type="region of interest" description="Disordered" evidence="10">
    <location>
        <begin position="995"/>
        <end position="1023"/>
    </location>
</feature>
<dbReference type="GO" id="GO:0000981">
    <property type="term" value="F:DNA-binding transcription factor activity, RNA polymerase II-specific"/>
    <property type="evidence" value="ECO:0007669"/>
    <property type="project" value="TreeGrafter"/>
</dbReference>
<dbReference type="AlphaFoldDB" id="A0A0G4LBV8"/>
<sequence>MVARSSMSIAKSSAFASMNPTTTEHDYRFPRRPHQPAAHMPATADNGQGLHTHARGGRGGHGHAHAHAHPNAQGRTTTAHAHGADSSSSAFTSHLGDLDLDLDLDLNLNLDTASSARPQQTSHTQLLQSSAFPPFEDAVMGASGDTPELLQQEDPLATQVWKFFSKTKQSLPNQERMENLTWRMMAMNMKKKRQEEEASRVVRQSATANNAVSSHGNAPSGIAQLRETSEQNLNNPEPMNLDDFIFSEDMATPVDFSSPQLQPPPPPPPRHSHESRSAAPGQPHSLLTSAINIKTRKDAAAHQQFVPQSVPFPPHHQSAQDEFNYVPRHTRKTSIDDRRTRKRPANFSPQVPAVNSNVDGLTTNIRADSELHEYSLDTAGQPGMTQGPNQQGNPFHLDGLSMDTDNIITSAGPFQQNFSFSPSTSPMVSHNHFSNMYGGSSVPSSSLNAADFYSPPGSAYPSAVSTPHPIPDNDSFYFGSLDMRTQSQQSFRSGGPQGVSNQMGSQFMYNGAPNNSSMFPVSTAGPDPPSAFSTNGPNSFAHIDPTQVFQGDQSGRSPGVSIPNENMFSFGADSDDEDGGAFADRNLSMPSDFSPSAMDDTHSLGWDPSLPGQYSTQAARYPGGPPRKQVTIGGTTTDYVDNTSGDWDGGSISRSHSQSFKQGGLDRRGGKVPRIASTPATHLTRNGNPFDRMAQSTPNSPPEAPGTRSGFSSVAPSRPSSPLGSKQGSSTNLQGAGSNGDSSAPTTCTNCFTQTTPLWRRNPEGQPLCNACGLFLKLHGVVRPLSLKTDVIKKRNRGSGASLPVGGTSTRSKKSTASGPVSRKNSTLTISSIPGNSQVTTPPAVVRAGSVNNEGESPASGPASGGNTAGSTPTTFSAGSSVGAVGGKGVIPIAAAPPKNTPGPGAASMPRNGASSSGSSKRQRRHSKSTGSEGLASMDVDSPETSTGSPNEAARSVPSASPLNTMSAAGSLGMASSFGMTQRPLMGHGGMLGMSGASGQGPMMNPGGPASGPQEWEWLTMSL</sequence>
<dbReference type="Pfam" id="PF00320">
    <property type="entry name" value="GATA"/>
    <property type="match status" value="1"/>
</dbReference>
<feature type="region of interest" description="Disordered" evidence="10">
    <location>
        <begin position="193"/>
        <end position="220"/>
    </location>
</feature>
<evidence type="ECO:0000313" key="13">
    <source>
        <dbReference type="Proteomes" id="UP000045706"/>
    </source>
</evidence>
<dbReference type="FunFam" id="3.30.50.10:FF:000007">
    <property type="entry name" value="Nitrogen regulatory AreA, N-terminal"/>
    <property type="match status" value="1"/>
</dbReference>
<feature type="compositionally biased region" description="Basic residues" evidence="10">
    <location>
        <begin position="52"/>
        <end position="68"/>
    </location>
</feature>
<feature type="domain" description="GATA-type" evidence="11">
    <location>
        <begin position="742"/>
        <end position="795"/>
    </location>
</feature>
<dbReference type="CDD" id="cd00202">
    <property type="entry name" value="ZnF_GATA"/>
    <property type="match status" value="1"/>
</dbReference>
<evidence type="ECO:0000256" key="7">
    <source>
        <dbReference type="ARBA" id="ARBA00023163"/>
    </source>
</evidence>
<feature type="compositionally biased region" description="Low complexity" evidence="10">
    <location>
        <begin position="76"/>
        <end position="90"/>
    </location>
</feature>
<dbReference type="InterPro" id="IPR013088">
    <property type="entry name" value="Znf_NHR/GATA"/>
</dbReference>
<dbReference type="InterPro" id="IPR013860">
    <property type="entry name" value="AreA_GATA"/>
</dbReference>
<feature type="region of interest" description="Disordered" evidence="10">
    <location>
        <begin position="254"/>
        <end position="283"/>
    </location>
</feature>
<dbReference type="GO" id="GO:0000978">
    <property type="term" value="F:RNA polymerase II cis-regulatory region sequence-specific DNA binding"/>
    <property type="evidence" value="ECO:0007669"/>
    <property type="project" value="TreeGrafter"/>
</dbReference>
<keyword evidence="3 9" id="KW-0863">Zinc-finger</keyword>
<evidence type="ECO:0000256" key="8">
    <source>
        <dbReference type="ARBA" id="ARBA00023242"/>
    </source>
</evidence>
<feature type="region of interest" description="Disordered" evidence="10">
    <location>
        <begin position="578"/>
        <end position="746"/>
    </location>
</feature>
<feature type="region of interest" description="Disordered" evidence="10">
    <location>
        <begin position="332"/>
        <end position="357"/>
    </location>
</feature>
<dbReference type="GO" id="GO:0005634">
    <property type="term" value="C:nucleus"/>
    <property type="evidence" value="ECO:0007669"/>
    <property type="project" value="UniProtKB-SubCell"/>
</dbReference>
<dbReference type="PRINTS" id="PR00619">
    <property type="entry name" value="GATAZNFINGER"/>
</dbReference>
<feature type="region of interest" description="Disordered" evidence="10">
    <location>
        <begin position="1"/>
        <end position="91"/>
    </location>
</feature>
<dbReference type="Proteomes" id="UP000045706">
    <property type="component" value="Unassembled WGS sequence"/>
</dbReference>
<evidence type="ECO:0000256" key="10">
    <source>
        <dbReference type="SAM" id="MobiDB-lite"/>
    </source>
</evidence>
<dbReference type="PANTHER" id="PTHR10071">
    <property type="entry name" value="TRANSCRIPTION FACTOR GATA FAMILY MEMBER"/>
    <property type="match status" value="1"/>
</dbReference>
<feature type="compositionally biased region" description="Polar residues" evidence="10">
    <location>
        <begin position="347"/>
        <end position="357"/>
    </location>
</feature>
<keyword evidence="4" id="KW-0862">Zinc</keyword>
<feature type="region of interest" description="Disordered" evidence="10">
    <location>
        <begin position="797"/>
        <end position="880"/>
    </location>
</feature>
<evidence type="ECO:0000256" key="9">
    <source>
        <dbReference type="PROSITE-ProRule" id="PRU00094"/>
    </source>
</evidence>
<dbReference type="InterPro" id="IPR000679">
    <property type="entry name" value="Znf_GATA"/>
</dbReference>
<gene>
    <name evidence="12" type="ORF">BN1723_002607</name>
</gene>
<protein>
    <recommendedName>
        <fullName evidence="11">GATA-type domain-containing protein</fullName>
    </recommendedName>
</protein>
<dbReference type="EMBL" id="CVQI01010001">
    <property type="protein sequence ID" value="CRK19426.1"/>
    <property type="molecule type" value="Genomic_DNA"/>
</dbReference>
<dbReference type="SMART" id="SM00401">
    <property type="entry name" value="ZnF_GATA"/>
    <property type="match status" value="1"/>
</dbReference>
<dbReference type="GO" id="GO:0000122">
    <property type="term" value="P:negative regulation of transcription by RNA polymerase II"/>
    <property type="evidence" value="ECO:0007669"/>
    <property type="project" value="TreeGrafter"/>
</dbReference>
<dbReference type="GO" id="GO:0042128">
    <property type="term" value="P:nitrate assimilation"/>
    <property type="evidence" value="ECO:0007669"/>
    <property type="project" value="UniProtKB-KW"/>
</dbReference>
<feature type="compositionally biased region" description="Low complexity" evidence="10">
    <location>
        <begin position="869"/>
        <end position="880"/>
    </location>
</feature>
<feature type="compositionally biased region" description="Polar residues" evidence="10">
    <location>
        <begin position="652"/>
        <end position="661"/>
    </location>
</feature>
<dbReference type="SUPFAM" id="SSF57716">
    <property type="entry name" value="Glucocorticoid receptor-like (DNA-binding domain)"/>
    <property type="match status" value="1"/>
</dbReference>
<keyword evidence="5" id="KW-0805">Transcription regulation</keyword>
<feature type="compositionally biased region" description="Polar residues" evidence="10">
    <location>
        <begin position="807"/>
        <end position="841"/>
    </location>
</feature>
<evidence type="ECO:0000313" key="12">
    <source>
        <dbReference type="EMBL" id="CRK19426.1"/>
    </source>
</evidence>
<feature type="compositionally biased region" description="Polar residues" evidence="10">
    <location>
        <begin position="632"/>
        <end position="645"/>
    </location>
</feature>
<name>A0A0G4LBV8_VERLO</name>
<feature type="compositionally biased region" description="Polar residues" evidence="10">
    <location>
        <begin position="709"/>
        <end position="745"/>
    </location>
</feature>
<proteinExistence type="predicted"/>
<feature type="compositionally biased region" description="Polar residues" evidence="10">
    <location>
        <begin position="678"/>
        <end position="687"/>
    </location>
</feature>
<dbReference type="GO" id="GO:0008270">
    <property type="term" value="F:zinc ion binding"/>
    <property type="evidence" value="ECO:0007669"/>
    <property type="project" value="UniProtKB-KW"/>
</dbReference>
<evidence type="ECO:0000256" key="2">
    <source>
        <dbReference type="ARBA" id="ARBA00022723"/>
    </source>
</evidence>
<feature type="compositionally biased region" description="Polar residues" evidence="10">
    <location>
        <begin position="202"/>
        <end position="217"/>
    </location>
</feature>
<feature type="region of interest" description="Disordered" evidence="10">
    <location>
        <begin position="893"/>
        <end position="965"/>
    </location>
</feature>
<accession>A0A0G4LBV8</accession>
<dbReference type="GO" id="GO:0045944">
    <property type="term" value="P:positive regulation of transcription by RNA polymerase II"/>
    <property type="evidence" value="ECO:0007669"/>
    <property type="project" value="TreeGrafter"/>
</dbReference>